<organism evidence="1 2">
    <name type="scientific">Cucurbitaria berberidis CBS 394.84</name>
    <dbReference type="NCBI Taxonomy" id="1168544"/>
    <lineage>
        <taxon>Eukaryota</taxon>
        <taxon>Fungi</taxon>
        <taxon>Dikarya</taxon>
        <taxon>Ascomycota</taxon>
        <taxon>Pezizomycotina</taxon>
        <taxon>Dothideomycetes</taxon>
        <taxon>Pleosporomycetidae</taxon>
        <taxon>Pleosporales</taxon>
        <taxon>Pleosporineae</taxon>
        <taxon>Cucurbitariaceae</taxon>
        <taxon>Cucurbitaria</taxon>
    </lineage>
</organism>
<evidence type="ECO:0000313" key="1">
    <source>
        <dbReference type="EMBL" id="KAF1842530.1"/>
    </source>
</evidence>
<dbReference type="Proteomes" id="UP000800039">
    <property type="component" value="Unassembled WGS sequence"/>
</dbReference>
<dbReference type="EMBL" id="ML976618">
    <property type="protein sequence ID" value="KAF1842530.1"/>
    <property type="molecule type" value="Genomic_DNA"/>
</dbReference>
<accession>A0A9P4GC73</accession>
<protein>
    <submittedName>
        <fullName evidence="1">Uncharacterized protein</fullName>
    </submittedName>
</protein>
<dbReference type="AlphaFoldDB" id="A0A9P4GC73"/>
<name>A0A9P4GC73_9PLEO</name>
<keyword evidence="2" id="KW-1185">Reference proteome</keyword>
<comment type="caution">
    <text evidence="1">The sequence shown here is derived from an EMBL/GenBank/DDBJ whole genome shotgun (WGS) entry which is preliminary data.</text>
</comment>
<proteinExistence type="predicted"/>
<gene>
    <name evidence="1" type="ORF">K460DRAFT_370495</name>
</gene>
<evidence type="ECO:0000313" key="2">
    <source>
        <dbReference type="Proteomes" id="UP000800039"/>
    </source>
</evidence>
<reference evidence="1" key="1">
    <citation type="submission" date="2020-01" db="EMBL/GenBank/DDBJ databases">
        <authorList>
            <consortium name="DOE Joint Genome Institute"/>
            <person name="Haridas S."/>
            <person name="Albert R."/>
            <person name="Binder M."/>
            <person name="Bloem J."/>
            <person name="Labutti K."/>
            <person name="Salamov A."/>
            <person name="Andreopoulos B."/>
            <person name="Baker S.E."/>
            <person name="Barry K."/>
            <person name="Bills G."/>
            <person name="Bluhm B.H."/>
            <person name="Cannon C."/>
            <person name="Castanera R."/>
            <person name="Culley D.E."/>
            <person name="Daum C."/>
            <person name="Ezra D."/>
            <person name="Gonzalez J.B."/>
            <person name="Henrissat B."/>
            <person name="Kuo A."/>
            <person name="Liang C."/>
            <person name="Lipzen A."/>
            <person name="Lutzoni F."/>
            <person name="Magnuson J."/>
            <person name="Mondo S."/>
            <person name="Nolan M."/>
            <person name="Ohm R."/>
            <person name="Pangilinan J."/>
            <person name="Park H.-J."/>
            <person name="Ramirez L."/>
            <person name="Alfaro M."/>
            <person name="Sun H."/>
            <person name="Tritt A."/>
            <person name="Yoshinaga Y."/>
            <person name="Zwiers L.-H."/>
            <person name="Turgeon B.G."/>
            <person name="Goodwin S.B."/>
            <person name="Spatafora J.W."/>
            <person name="Crous P.W."/>
            <person name="Grigoriev I.V."/>
        </authorList>
    </citation>
    <scope>NUCLEOTIDE SEQUENCE</scope>
    <source>
        <strain evidence="1">CBS 394.84</strain>
    </source>
</reference>
<dbReference type="RefSeq" id="XP_040785093.1">
    <property type="nucleotide sequence ID" value="XM_040934174.1"/>
</dbReference>
<sequence length="93" mass="10259">MRKPSLPSHQHAPHLIELRSSRLESETAACRVTTMTRKCVRLPMPRQLGALYHLLPVGLACSTNNLSCNLAQNARSQVPCSTTPEVCRAQEPP</sequence>
<dbReference type="GeneID" id="63851425"/>